<comment type="similarity">
    <text evidence="3">Belongs to the carbohydrate kinase PfkB family.</text>
</comment>
<feature type="domain" description="Carbohydrate kinase PfkB" evidence="14">
    <location>
        <begin position="85"/>
        <end position="391"/>
    </location>
</feature>
<dbReference type="EMBL" id="CP012526">
    <property type="protein sequence ID" value="ALC45788.1"/>
    <property type="molecule type" value="Genomic_DNA"/>
</dbReference>
<dbReference type="UniPathway" id="UPA00588">
    <property type="reaction ID" value="UER00659"/>
</dbReference>
<keyword evidence="5" id="KW-0808">Transferase</keyword>
<dbReference type="OrthoDB" id="432447at2759"/>
<evidence type="ECO:0000256" key="3">
    <source>
        <dbReference type="ARBA" id="ARBA00010688"/>
    </source>
</evidence>
<dbReference type="PANTHER" id="PTHR45769:SF3">
    <property type="entry name" value="ADENOSINE KINASE"/>
    <property type="match status" value="1"/>
</dbReference>
<evidence type="ECO:0000256" key="10">
    <source>
        <dbReference type="ARBA" id="ARBA00022842"/>
    </source>
</evidence>
<evidence type="ECO:0000256" key="1">
    <source>
        <dbReference type="ARBA" id="ARBA00001946"/>
    </source>
</evidence>
<dbReference type="GO" id="GO:0005829">
    <property type="term" value="C:cytosol"/>
    <property type="evidence" value="ECO:0007669"/>
    <property type="project" value="TreeGrafter"/>
</dbReference>
<keyword evidence="10" id="KW-0460">Magnesium</keyword>
<evidence type="ECO:0000259" key="14">
    <source>
        <dbReference type="Pfam" id="PF00294"/>
    </source>
</evidence>
<dbReference type="GO" id="GO:0005634">
    <property type="term" value="C:nucleus"/>
    <property type="evidence" value="ECO:0007669"/>
    <property type="project" value="TreeGrafter"/>
</dbReference>
<dbReference type="SUPFAM" id="SSF53613">
    <property type="entry name" value="Ribokinase-like"/>
    <property type="match status" value="1"/>
</dbReference>
<dbReference type="STRING" id="30019.A0A0M4EMQ1"/>
<reference evidence="15 16" key="1">
    <citation type="submission" date="2015-08" db="EMBL/GenBank/DDBJ databases">
        <title>Ancestral chromatin configuration constrains chromatin evolution on differentiating sex chromosomes in Drosophila.</title>
        <authorList>
            <person name="Zhou Q."/>
            <person name="Bachtrog D."/>
        </authorList>
    </citation>
    <scope>NUCLEOTIDE SEQUENCE [LARGE SCALE GENOMIC DNA]</scope>
    <source>
        <tissue evidence="15">Whole larvae</tissue>
    </source>
</reference>
<dbReference type="OMA" id="CPVLCFQ"/>
<organism evidence="15 16">
    <name type="scientific">Drosophila busckii</name>
    <name type="common">Fruit fly</name>
    <dbReference type="NCBI Taxonomy" id="30019"/>
    <lineage>
        <taxon>Eukaryota</taxon>
        <taxon>Metazoa</taxon>
        <taxon>Ecdysozoa</taxon>
        <taxon>Arthropoda</taxon>
        <taxon>Hexapoda</taxon>
        <taxon>Insecta</taxon>
        <taxon>Pterygota</taxon>
        <taxon>Neoptera</taxon>
        <taxon>Endopterygota</taxon>
        <taxon>Diptera</taxon>
        <taxon>Brachycera</taxon>
        <taxon>Muscomorpha</taxon>
        <taxon>Ephydroidea</taxon>
        <taxon>Drosophilidae</taxon>
        <taxon>Drosophila</taxon>
    </lineage>
</organism>
<evidence type="ECO:0000256" key="12">
    <source>
        <dbReference type="ARBA" id="ARBA00068771"/>
    </source>
</evidence>
<comment type="pathway">
    <text evidence="2">Purine metabolism; AMP biosynthesis via salvage pathway; AMP from adenosine: step 1/1.</text>
</comment>
<dbReference type="GO" id="GO:0004001">
    <property type="term" value="F:adenosine kinase activity"/>
    <property type="evidence" value="ECO:0007669"/>
    <property type="project" value="UniProtKB-EC"/>
</dbReference>
<evidence type="ECO:0000256" key="8">
    <source>
        <dbReference type="ARBA" id="ARBA00022777"/>
    </source>
</evidence>
<protein>
    <recommendedName>
        <fullName evidence="12">Adenosine kinase</fullName>
        <ecNumber evidence="4">2.7.1.20</ecNumber>
    </recommendedName>
</protein>
<keyword evidence="16" id="KW-1185">Reference proteome</keyword>
<evidence type="ECO:0000256" key="9">
    <source>
        <dbReference type="ARBA" id="ARBA00022840"/>
    </source>
</evidence>
<dbReference type="Gene3D" id="3.30.1110.10">
    <property type="match status" value="1"/>
</dbReference>
<dbReference type="Proteomes" id="UP000494163">
    <property type="component" value="Chromosome 3R"/>
</dbReference>
<comment type="catalytic activity">
    <reaction evidence="11">
        <text>adenosine + ATP = AMP + ADP + H(+)</text>
        <dbReference type="Rhea" id="RHEA:20824"/>
        <dbReference type="ChEBI" id="CHEBI:15378"/>
        <dbReference type="ChEBI" id="CHEBI:16335"/>
        <dbReference type="ChEBI" id="CHEBI:30616"/>
        <dbReference type="ChEBI" id="CHEBI:456215"/>
        <dbReference type="ChEBI" id="CHEBI:456216"/>
        <dbReference type="EC" id="2.7.1.20"/>
    </reaction>
</comment>
<dbReference type="InterPro" id="IPR001805">
    <property type="entry name" value="Adenokinase"/>
</dbReference>
<keyword evidence="7" id="KW-0547">Nucleotide-binding</keyword>
<dbReference type="FunFam" id="3.40.1190.20:FF:000076">
    <property type="entry name" value="Adenosine kinase"/>
    <property type="match status" value="1"/>
</dbReference>
<comment type="cofactor">
    <cofactor evidence="1">
        <name>Mg(2+)</name>
        <dbReference type="ChEBI" id="CHEBI:18420"/>
    </cofactor>
</comment>
<feature type="active site" description="Proton acceptor" evidence="13">
    <location>
        <position position="354"/>
    </location>
</feature>
<proteinExistence type="inferred from homology"/>
<evidence type="ECO:0000256" key="5">
    <source>
        <dbReference type="ARBA" id="ARBA00022679"/>
    </source>
</evidence>
<dbReference type="PRINTS" id="PR00989">
    <property type="entry name" value="ADENOKINASE"/>
</dbReference>
<dbReference type="AlphaFoldDB" id="A0A0M4EMQ1"/>
<evidence type="ECO:0000313" key="15">
    <source>
        <dbReference type="EMBL" id="ALC45788.1"/>
    </source>
</evidence>
<keyword evidence="8" id="KW-0418">Kinase</keyword>
<dbReference type="GO" id="GO:0006166">
    <property type="term" value="P:purine ribonucleoside salvage"/>
    <property type="evidence" value="ECO:0007669"/>
    <property type="project" value="UniProtKB-KW"/>
</dbReference>
<evidence type="ECO:0000256" key="11">
    <source>
        <dbReference type="ARBA" id="ARBA00051362"/>
    </source>
</evidence>
<evidence type="ECO:0000313" key="16">
    <source>
        <dbReference type="Proteomes" id="UP000494163"/>
    </source>
</evidence>
<dbReference type="GO" id="GO:0005524">
    <property type="term" value="F:ATP binding"/>
    <property type="evidence" value="ECO:0007669"/>
    <property type="project" value="UniProtKB-KW"/>
</dbReference>
<dbReference type="GO" id="GO:0044209">
    <property type="term" value="P:AMP salvage"/>
    <property type="evidence" value="ECO:0007669"/>
    <property type="project" value="UniProtKB-UniPathway"/>
</dbReference>
<evidence type="ECO:0000256" key="4">
    <source>
        <dbReference type="ARBA" id="ARBA00012119"/>
    </source>
</evidence>
<evidence type="ECO:0000256" key="7">
    <source>
        <dbReference type="ARBA" id="ARBA00022741"/>
    </source>
</evidence>
<dbReference type="Gene3D" id="3.40.1190.20">
    <property type="match status" value="1"/>
</dbReference>
<evidence type="ECO:0000256" key="2">
    <source>
        <dbReference type="ARBA" id="ARBA00004801"/>
    </source>
</evidence>
<name>A0A0M4EMQ1_DROBS</name>
<keyword evidence="9" id="KW-0067">ATP-binding</keyword>
<accession>A0A0M4EMQ1</accession>
<gene>
    <name evidence="15" type="ORF">Dbus_chr3Rg538</name>
</gene>
<dbReference type="CDD" id="cd01168">
    <property type="entry name" value="adenosine_kinase"/>
    <property type="match status" value="1"/>
</dbReference>
<dbReference type="GO" id="GO:0006144">
    <property type="term" value="P:purine nucleobase metabolic process"/>
    <property type="evidence" value="ECO:0007669"/>
    <property type="project" value="TreeGrafter"/>
</dbReference>
<evidence type="ECO:0000256" key="6">
    <source>
        <dbReference type="ARBA" id="ARBA00022726"/>
    </source>
</evidence>
<dbReference type="SMR" id="A0A0M4EMQ1"/>
<evidence type="ECO:0000256" key="13">
    <source>
        <dbReference type="PIRSR" id="PIRSR601805-1"/>
    </source>
</evidence>
<sequence length="403" mass="44891">MKSLVRHSVGKLLTRQLSPVYLIGAFAGAASTDISYSWRLRCSKNLKKPTENQKTNKMLTEGMLLGFGNPLLDITSAIEDNMLLEKYDLQPNAAIIAEEKHMALFEELANMENVIYSAGGACQNSMRIFQWIVGQPYCAHFFGAIGKDKFGEIIAKRAAADGVETHYQVKEESNTGTCAVVISGNNRSLVANLGAAALFTDDWLDTDENMCLLENAKFFYATGFFLAVNSESVLRVAQLSSQTNRIFVLNFSAVFVLQTHKKQLDEIIPYSDLIICNKEEALAYAAEHEWDTKNIFEVGRRLQSMPKENGRTRTVMITDATCPVLCFQENDRVLEYPVPKMDKKSVVDTNGCGDAFVGGFLSQLVQHMPLDYCIRTGIFASQRVLRIVGVQVNLLPKFNDSCI</sequence>
<keyword evidence="6" id="KW-0660">Purine salvage</keyword>
<dbReference type="Pfam" id="PF00294">
    <property type="entry name" value="PfkB"/>
    <property type="match status" value="1"/>
</dbReference>
<dbReference type="EC" id="2.7.1.20" evidence="4"/>
<dbReference type="InterPro" id="IPR011611">
    <property type="entry name" value="PfkB_dom"/>
</dbReference>
<dbReference type="InterPro" id="IPR029056">
    <property type="entry name" value="Ribokinase-like"/>
</dbReference>
<dbReference type="PANTHER" id="PTHR45769">
    <property type="entry name" value="ADENOSINE KINASE"/>
    <property type="match status" value="1"/>
</dbReference>